<dbReference type="EMBL" id="JBHTIF010000003">
    <property type="protein sequence ID" value="MFD0726885.1"/>
    <property type="molecule type" value="Genomic_DNA"/>
</dbReference>
<accession>A0ABW2YIE6</accession>
<evidence type="ECO:0000313" key="9">
    <source>
        <dbReference type="EMBL" id="MFD0726885.1"/>
    </source>
</evidence>
<keyword evidence="10" id="KW-1185">Reference proteome</keyword>
<feature type="chain" id="PRO_5046046891" evidence="7">
    <location>
        <begin position="23"/>
        <end position="146"/>
    </location>
</feature>
<organism evidence="9 10">
    <name type="scientific">Lysobacter brunescens</name>
    <dbReference type="NCBI Taxonomy" id="262323"/>
    <lineage>
        <taxon>Bacteria</taxon>
        <taxon>Pseudomonadati</taxon>
        <taxon>Pseudomonadota</taxon>
        <taxon>Gammaproteobacteria</taxon>
        <taxon>Lysobacterales</taxon>
        <taxon>Lysobacteraceae</taxon>
        <taxon>Lysobacter</taxon>
    </lineage>
</organism>
<dbReference type="PANTHER" id="PTHR33751:SF9">
    <property type="entry name" value="CYTOCHROME C4"/>
    <property type="match status" value="1"/>
</dbReference>
<sequence length="146" mass="15176">MTKRPLAIATTCALLLGLAACGKSEPAAEGAGHKTANKHINAFDGDAARGEKLAATKLPSGQSCVDCHGTGGLKPIDAATPIIGGQYQDYLFHSLQHYREGKRDHALMTMQIKGAFDAGTLDEQGIADLSAYFAAQSGPLGDLHGK</sequence>
<gene>
    <name evidence="9" type="ORF">ACFQ0E_14910</name>
</gene>
<evidence type="ECO:0000259" key="8">
    <source>
        <dbReference type="PROSITE" id="PS51007"/>
    </source>
</evidence>
<dbReference type="PROSITE" id="PS51007">
    <property type="entry name" value="CYTC"/>
    <property type="match status" value="1"/>
</dbReference>
<dbReference type="PANTHER" id="PTHR33751">
    <property type="entry name" value="CBB3-TYPE CYTOCHROME C OXIDASE SUBUNIT FIXP"/>
    <property type="match status" value="1"/>
</dbReference>
<comment type="caution">
    <text evidence="9">The sequence shown here is derived from an EMBL/GenBank/DDBJ whole genome shotgun (WGS) entry which is preliminary data.</text>
</comment>
<protein>
    <submittedName>
        <fullName evidence="9">C-type cytochrome</fullName>
    </submittedName>
</protein>
<dbReference type="InterPro" id="IPR050597">
    <property type="entry name" value="Cytochrome_c_Oxidase_Subunit"/>
</dbReference>
<evidence type="ECO:0000313" key="10">
    <source>
        <dbReference type="Proteomes" id="UP001597110"/>
    </source>
</evidence>
<keyword evidence="2 6" id="KW-0349">Heme</keyword>
<keyword evidence="7" id="KW-0732">Signal</keyword>
<dbReference type="RefSeq" id="WP_386825128.1">
    <property type="nucleotide sequence ID" value="NZ_JBHTIF010000003.1"/>
</dbReference>
<proteinExistence type="predicted"/>
<evidence type="ECO:0000256" key="3">
    <source>
        <dbReference type="ARBA" id="ARBA00022723"/>
    </source>
</evidence>
<evidence type="ECO:0000256" key="6">
    <source>
        <dbReference type="PROSITE-ProRule" id="PRU00433"/>
    </source>
</evidence>
<dbReference type="InterPro" id="IPR036909">
    <property type="entry name" value="Cyt_c-like_dom_sf"/>
</dbReference>
<feature type="domain" description="Cytochrome c" evidence="8">
    <location>
        <begin position="45"/>
        <end position="137"/>
    </location>
</feature>
<dbReference type="Gene3D" id="1.10.760.10">
    <property type="entry name" value="Cytochrome c-like domain"/>
    <property type="match status" value="1"/>
</dbReference>
<dbReference type="SUPFAM" id="SSF46626">
    <property type="entry name" value="Cytochrome c"/>
    <property type="match status" value="1"/>
</dbReference>
<evidence type="ECO:0000256" key="5">
    <source>
        <dbReference type="ARBA" id="ARBA00023004"/>
    </source>
</evidence>
<name>A0ABW2YIE6_9GAMM</name>
<evidence type="ECO:0000256" key="1">
    <source>
        <dbReference type="ARBA" id="ARBA00022448"/>
    </source>
</evidence>
<dbReference type="Pfam" id="PF00034">
    <property type="entry name" value="Cytochrom_C"/>
    <property type="match status" value="1"/>
</dbReference>
<keyword evidence="3 6" id="KW-0479">Metal-binding</keyword>
<keyword evidence="4" id="KW-0249">Electron transport</keyword>
<keyword evidence="1" id="KW-0813">Transport</keyword>
<reference evidence="10" key="1">
    <citation type="journal article" date="2019" name="Int. J. Syst. Evol. Microbiol.">
        <title>The Global Catalogue of Microorganisms (GCM) 10K type strain sequencing project: providing services to taxonomists for standard genome sequencing and annotation.</title>
        <authorList>
            <consortium name="The Broad Institute Genomics Platform"/>
            <consortium name="The Broad Institute Genome Sequencing Center for Infectious Disease"/>
            <person name="Wu L."/>
            <person name="Ma J."/>
        </authorList>
    </citation>
    <scope>NUCLEOTIDE SEQUENCE [LARGE SCALE GENOMIC DNA]</scope>
    <source>
        <strain evidence="10">CCUG 55585</strain>
    </source>
</reference>
<evidence type="ECO:0000256" key="2">
    <source>
        <dbReference type="ARBA" id="ARBA00022617"/>
    </source>
</evidence>
<evidence type="ECO:0000256" key="7">
    <source>
        <dbReference type="SAM" id="SignalP"/>
    </source>
</evidence>
<evidence type="ECO:0000256" key="4">
    <source>
        <dbReference type="ARBA" id="ARBA00022982"/>
    </source>
</evidence>
<dbReference type="InterPro" id="IPR009056">
    <property type="entry name" value="Cyt_c-like_dom"/>
</dbReference>
<dbReference type="Proteomes" id="UP001597110">
    <property type="component" value="Unassembled WGS sequence"/>
</dbReference>
<keyword evidence="5 6" id="KW-0408">Iron</keyword>
<dbReference type="PROSITE" id="PS51257">
    <property type="entry name" value="PROKAR_LIPOPROTEIN"/>
    <property type="match status" value="1"/>
</dbReference>
<feature type="signal peptide" evidence="7">
    <location>
        <begin position="1"/>
        <end position="22"/>
    </location>
</feature>